<dbReference type="RefSeq" id="WP_042396051.1">
    <property type="nucleotide sequence ID" value="NZ_CYYT01000003.1"/>
</dbReference>
<dbReference type="AlphaFoldDB" id="A0A174EXK6"/>
<feature type="domain" description="Protein CotJB" evidence="1">
    <location>
        <begin position="5"/>
        <end position="80"/>
    </location>
</feature>
<sequence length="82" mass="9811">MNENELLFKIMKYIFYAVELNLYLDNFPTNQKATDDYNEVSRKLDFLVCKYEKSYEPLTNFGSASIEAPEKWTSNPWPWDNK</sequence>
<evidence type="ECO:0000259" key="1">
    <source>
        <dbReference type="Pfam" id="PF12652"/>
    </source>
</evidence>
<accession>A0A174EXK6</accession>
<dbReference type="GeneID" id="83011150"/>
<proteinExistence type="predicted"/>
<dbReference type="Proteomes" id="UP000095558">
    <property type="component" value="Unassembled WGS sequence"/>
</dbReference>
<evidence type="ECO:0000313" key="3">
    <source>
        <dbReference type="Proteomes" id="UP000095558"/>
    </source>
</evidence>
<dbReference type="OrthoDB" id="9804099at2"/>
<evidence type="ECO:0000313" key="2">
    <source>
        <dbReference type="EMBL" id="CUO42201.1"/>
    </source>
</evidence>
<dbReference type="Pfam" id="PF12652">
    <property type="entry name" value="CotJB"/>
    <property type="match status" value="1"/>
</dbReference>
<name>A0A174EXK6_9CLOT</name>
<dbReference type="InterPro" id="IPR024207">
    <property type="entry name" value="CotJB_dom"/>
</dbReference>
<gene>
    <name evidence="2" type="ORF">ERS852470_02295</name>
</gene>
<organism evidence="2 3">
    <name type="scientific">Clostridium disporicum</name>
    <dbReference type="NCBI Taxonomy" id="84024"/>
    <lineage>
        <taxon>Bacteria</taxon>
        <taxon>Bacillati</taxon>
        <taxon>Bacillota</taxon>
        <taxon>Clostridia</taxon>
        <taxon>Eubacteriales</taxon>
        <taxon>Clostridiaceae</taxon>
        <taxon>Clostridium</taxon>
    </lineage>
</organism>
<dbReference type="EMBL" id="CYZV01000024">
    <property type="protein sequence ID" value="CUO42201.1"/>
    <property type="molecule type" value="Genomic_DNA"/>
</dbReference>
<reference evidence="2 3" key="1">
    <citation type="submission" date="2015-09" db="EMBL/GenBank/DDBJ databases">
        <authorList>
            <consortium name="Pathogen Informatics"/>
        </authorList>
    </citation>
    <scope>NUCLEOTIDE SEQUENCE [LARGE SCALE GENOMIC DNA]</scope>
    <source>
        <strain evidence="2 3">2789STDY5834855</strain>
    </source>
</reference>
<protein>
    <submittedName>
        <fullName evidence="2">Spore coat peptide assembly protein CotJB</fullName>
    </submittedName>
</protein>